<feature type="domain" description="DAD" evidence="9">
    <location>
        <begin position="1287"/>
        <end position="1319"/>
    </location>
</feature>
<comment type="subcellular location">
    <subcellularLocation>
        <location evidence="1">Cytoplasm</location>
        <location evidence="1">Cytoskeleton</location>
    </subcellularLocation>
</comment>
<dbReference type="GO" id="GO:0005856">
    <property type="term" value="C:cytoskeleton"/>
    <property type="evidence" value="ECO:0007669"/>
    <property type="project" value="UniProtKB-SubCell"/>
</dbReference>
<dbReference type="SMART" id="SM00498">
    <property type="entry name" value="FH2"/>
    <property type="match status" value="1"/>
</dbReference>
<dbReference type="PANTHER" id="PTHR45920">
    <property type="entry name" value="FORMIN HOMOLOGY 2 DOMAIN CONTAINING, ISOFORM I"/>
    <property type="match status" value="1"/>
</dbReference>
<dbReference type="InterPro" id="IPR056771">
    <property type="entry name" value="FH3_FHOD1-3-like"/>
</dbReference>
<dbReference type="Gene3D" id="1.25.10.10">
    <property type="entry name" value="Leucine-rich Repeat Variant"/>
    <property type="match status" value="1"/>
</dbReference>
<proteinExistence type="inferred from homology"/>
<feature type="region of interest" description="Disordered" evidence="8">
    <location>
        <begin position="613"/>
        <end position="641"/>
    </location>
</feature>
<dbReference type="Pfam" id="PF02181">
    <property type="entry name" value="FH2"/>
    <property type="match status" value="1"/>
</dbReference>
<dbReference type="Ensembl" id="ENSPMET00000027160.1">
    <property type="protein sequence ID" value="ENSPMEP00000018114.1"/>
    <property type="gene ID" value="ENSPMEG00000021061.1"/>
</dbReference>
<dbReference type="GO" id="GO:0005737">
    <property type="term" value="C:cytoplasm"/>
    <property type="evidence" value="ECO:0007669"/>
    <property type="project" value="TreeGrafter"/>
</dbReference>
<dbReference type="PROSITE" id="PS51231">
    <property type="entry name" value="DAD"/>
    <property type="match status" value="1"/>
</dbReference>
<evidence type="ECO:0000313" key="13">
    <source>
        <dbReference type="Proteomes" id="UP000261480"/>
    </source>
</evidence>
<feature type="region of interest" description="Disordered" evidence="8">
    <location>
        <begin position="1244"/>
        <end position="1266"/>
    </location>
</feature>
<dbReference type="PROSITE" id="PS51444">
    <property type="entry name" value="FH2"/>
    <property type="match status" value="1"/>
</dbReference>
<feature type="compositionally biased region" description="Basic and acidic residues" evidence="8">
    <location>
        <begin position="562"/>
        <end position="575"/>
    </location>
</feature>
<feature type="region of interest" description="Disordered" evidence="8">
    <location>
        <begin position="697"/>
        <end position="717"/>
    </location>
</feature>
<evidence type="ECO:0000256" key="5">
    <source>
        <dbReference type="ARBA" id="ARBA00023212"/>
    </source>
</evidence>
<dbReference type="InterPro" id="IPR014768">
    <property type="entry name" value="GBD/FH3_dom"/>
</dbReference>
<dbReference type="InterPro" id="IPR011989">
    <property type="entry name" value="ARM-like"/>
</dbReference>
<protein>
    <recommendedName>
        <fullName evidence="14">Formin homology 2 domain containing 3b</fullName>
    </recommendedName>
</protein>
<keyword evidence="3" id="KW-0597">Phosphoprotein</keyword>
<evidence type="ECO:0000259" key="10">
    <source>
        <dbReference type="PROSITE" id="PS51232"/>
    </source>
</evidence>
<dbReference type="FunFam" id="1.20.58.2220:FF:000004">
    <property type="entry name" value="Formin homology 2 domain-containing 3"/>
    <property type="match status" value="1"/>
</dbReference>
<evidence type="ECO:0000259" key="9">
    <source>
        <dbReference type="PROSITE" id="PS51231"/>
    </source>
</evidence>
<evidence type="ECO:0000256" key="1">
    <source>
        <dbReference type="ARBA" id="ARBA00004245"/>
    </source>
</evidence>
<dbReference type="PROSITE" id="PS51232">
    <property type="entry name" value="GBD_FH3"/>
    <property type="match status" value="1"/>
</dbReference>
<feature type="compositionally biased region" description="Low complexity" evidence="8">
    <location>
        <begin position="325"/>
        <end position="339"/>
    </location>
</feature>
<dbReference type="Gene3D" id="1.20.58.2220">
    <property type="entry name" value="Formin, FH2 domain"/>
    <property type="match status" value="1"/>
</dbReference>
<feature type="compositionally biased region" description="Basic and acidic residues" evidence="8">
    <location>
        <begin position="620"/>
        <end position="631"/>
    </location>
</feature>
<dbReference type="InterPro" id="IPR015425">
    <property type="entry name" value="FH2_Formin"/>
</dbReference>
<dbReference type="Pfam" id="PF24959">
    <property type="entry name" value="FH3_FHOD1-3"/>
    <property type="match status" value="1"/>
</dbReference>
<feature type="region of interest" description="Disordered" evidence="8">
    <location>
        <begin position="441"/>
        <end position="480"/>
    </location>
</feature>
<evidence type="ECO:0000259" key="11">
    <source>
        <dbReference type="PROSITE" id="PS51444"/>
    </source>
</evidence>
<dbReference type="InterPro" id="IPR016024">
    <property type="entry name" value="ARM-type_fold"/>
</dbReference>
<dbReference type="InterPro" id="IPR014767">
    <property type="entry name" value="DAD_dom"/>
</dbReference>
<feature type="compositionally biased region" description="Basic and acidic residues" evidence="8">
    <location>
        <begin position="470"/>
        <end position="480"/>
    </location>
</feature>
<evidence type="ECO:0000256" key="3">
    <source>
        <dbReference type="ARBA" id="ARBA00022553"/>
    </source>
</evidence>
<evidence type="ECO:0000256" key="8">
    <source>
        <dbReference type="SAM" id="MobiDB-lite"/>
    </source>
</evidence>
<keyword evidence="5" id="KW-0206">Cytoskeleton</keyword>
<evidence type="ECO:0000256" key="7">
    <source>
        <dbReference type="SAM" id="Coils"/>
    </source>
</evidence>
<dbReference type="Proteomes" id="UP000261480">
    <property type="component" value="Unplaced"/>
</dbReference>
<keyword evidence="7" id="KW-0175">Coiled coil</keyword>
<feature type="coiled-coil region" evidence="7">
    <location>
        <begin position="365"/>
        <end position="393"/>
    </location>
</feature>
<organism evidence="12 13">
    <name type="scientific">Poecilia mexicana</name>
    <dbReference type="NCBI Taxonomy" id="48701"/>
    <lineage>
        <taxon>Eukaryota</taxon>
        <taxon>Metazoa</taxon>
        <taxon>Chordata</taxon>
        <taxon>Craniata</taxon>
        <taxon>Vertebrata</taxon>
        <taxon>Euteleostomi</taxon>
        <taxon>Actinopterygii</taxon>
        <taxon>Neopterygii</taxon>
        <taxon>Teleostei</taxon>
        <taxon>Neoteleostei</taxon>
        <taxon>Acanthomorphata</taxon>
        <taxon>Ovalentaria</taxon>
        <taxon>Atherinomorphae</taxon>
        <taxon>Cyprinodontiformes</taxon>
        <taxon>Poeciliidae</taxon>
        <taxon>Poeciliinae</taxon>
        <taxon>Poecilia</taxon>
    </lineage>
</organism>
<comment type="similarity">
    <text evidence="6">Belongs to the formin homology family.</text>
</comment>
<dbReference type="STRING" id="48701.ENSPMEP00000018114"/>
<dbReference type="SUPFAM" id="SSF48371">
    <property type="entry name" value="ARM repeat"/>
    <property type="match status" value="1"/>
</dbReference>
<sequence length="1350" mass="152864">MALVTRLPRSHHSVLRSCLLSHLAGEVRYPEHKLLSTFFFLCRRGKKHSIILRSQLSVRVHACIEKLYNSIGRELRRALFSLKQIFQDDKDLVHEFVVAEGLTCLIKVGAEADQNYQNYILRALGQIMLYVDGMNGLISHNETVQWLYTLAGSKFRLVVKTSLKLLLVFVEYTESNAALLIKAVNTVDTKGGKKLWSNVMEILEEKDGVDTELLVFAMTLINKTLAALPDQDSYYDMVDCLEEQGIEATARRHLGRKGTDLDLVEQFNIYETILRHEDGDDEAQLPPCGRKDRRRASVGGTNERRGLERRRSRRHSLQNNKDHSSSSASPSNSYSHSSSFLPFGGHRVEDISERTAIGSLLTSSYRQHQESLASEREKRRLEREERLQRIEREERNRFKLTDEVFILFRRYKAVERLAAEEFDRERPRVPTRGRTEITLCLSPTPTNRSVSRCSTASPSISQEKTVMAKSGKENEEKQEQEILTGQERIVGEVGAEEAEVADGPEVGEQDVGVEVELEEKLQPADGEVEDSVMLSEKERQNEEVNEKDNCSASSISSTSSTLEREEREQKLTKDTDSGQWTHCLKDADVNDQCKKILNNKRFMLDMLYAQKAVSEDDRDGGESEKERCECEKETDESDPVASLASRISTLEANRQAREDCVKKLEVGNLDNHGNVRAVAERFGDLVKGLTCALEMEAPKEQQQADKSSGSAPKKESDHIWDQLMASPRELRIKEMDFTDLRDEDDMDILDLEGVINSPSPPCSSALPPPPPLFGCPPPPPIPGRMMPPPPPFMAPIPPPSPQLGRGDAPLFQKKKKTIRLFWNEVRPVDWQRKNHKFCKESLWSKLEPVKLDTSKLEQLFETKSKELSVTKKASVEGKRQEIIVLDSKRSNAINIGLTVLPPPRTIKTAILNFDEYALNKEGIEKILTMIPTEEEKQRIQEAQLMNPDVPLGSAEQFLLTLSSITELSARLQLWAFKMDYELIEKEVAEPLQDLKEGMDQLEKNKTLRYILTTLLAIGNFLNGSNAKGFELSYLEKVPEVKDTVHKQSLLHHACAIVVEKFPDSTDLYSEIGAITRLTKVDFDQLQDNLAQMERRCKASWDHLKVIAKHEMKPALKQKMSDFLKDCAERIIILKIVHRRIINRFHAFLLFLGHPIYAVREVSIHRFSKILSEFALEYRTTRERVLQQKQKRANHRERNKTRGKMITDSGKFGGASSDPQESQSRGIQGADDAAEHENMKAMLKTGLTDAESSTSTVPGLRNRTRGGSLRGRLAPWCSASDDPVNCTDDTADEIMERIVRSATQGPGPRTLPRERRRSRLNRKSLRRTLKGGLTTEEANALGLSGGSELQV</sequence>
<feature type="compositionally biased region" description="Basic and acidic residues" evidence="8">
    <location>
        <begin position="535"/>
        <end position="549"/>
    </location>
</feature>
<dbReference type="InterPro" id="IPR042201">
    <property type="entry name" value="FH2_Formin_sf"/>
</dbReference>
<evidence type="ECO:0000313" key="12">
    <source>
        <dbReference type="Ensembl" id="ENSPMEP00000018114.1"/>
    </source>
</evidence>
<feature type="region of interest" description="Disordered" evidence="8">
    <location>
        <begin position="278"/>
        <end position="339"/>
    </location>
</feature>
<dbReference type="FunFam" id="1.25.10.10:FF:000056">
    <property type="entry name" value="FH1/FH2 domain-containing protein 3 isoform X1"/>
    <property type="match status" value="1"/>
</dbReference>
<evidence type="ECO:0000256" key="4">
    <source>
        <dbReference type="ARBA" id="ARBA00023203"/>
    </source>
</evidence>
<evidence type="ECO:0000256" key="2">
    <source>
        <dbReference type="ARBA" id="ARBA00022490"/>
    </source>
</evidence>
<feature type="compositionally biased region" description="Polar residues" evidence="8">
    <location>
        <begin position="1216"/>
        <end position="1225"/>
    </location>
</feature>
<accession>A0A3B3XSP9</accession>
<keyword evidence="2" id="KW-0963">Cytoplasm</keyword>
<feature type="compositionally biased region" description="Basic residues" evidence="8">
    <location>
        <begin position="1313"/>
        <end position="1328"/>
    </location>
</feature>
<feature type="compositionally biased region" description="Basic residues" evidence="8">
    <location>
        <begin position="1188"/>
        <end position="1202"/>
    </location>
</feature>
<feature type="compositionally biased region" description="Basic residues" evidence="8">
    <location>
        <begin position="307"/>
        <end position="316"/>
    </location>
</feature>
<evidence type="ECO:0000256" key="6">
    <source>
        <dbReference type="ARBA" id="ARBA00023449"/>
    </source>
</evidence>
<name>A0A3B3XSP9_9TELE</name>
<keyword evidence="13" id="KW-1185">Reference proteome</keyword>
<dbReference type="GO" id="GO:0055003">
    <property type="term" value="P:cardiac myofibril assembly"/>
    <property type="evidence" value="ECO:0007669"/>
    <property type="project" value="TreeGrafter"/>
</dbReference>
<feature type="compositionally biased region" description="Polar residues" evidence="8">
    <location>
        <begin position="441"/>
        <end position="464"/>
    </location>
</feature>
<feature type="region of interest" description="Disordered" evidence="8">
    <location>
        <begin position="1185"/>
        <end position="1231"/>
    </location>
</feature>
<feature type="region of interest" description="Disordered" evidence="8">
    <location>
        <begin position="1299"/>
        <end position="1350"/>
    </location>
</feature>
<evidence type="ECO:0008006" key="14">
    <source>
        <dbReference type="Google" id="ProtNLM"/>
    </source>
</evidence>
<reference evidence="12" key="2">
    <citation type="submission" date="2025-09" db="UniProtKB">
        <authorList>
            <consortium name="Ensembl"/>
        </authorList>
    </citation>
    <scope>IDENTIFICATION</scope>
</reference>
<dbReference type="GO" id="GO:0045214">
    <property type="term" value="P:sarcomere organization"/>
    <property type="evidence" value="ECO:0007669"/>
    <property type="project" value="TreeGrafter"/>
</dbReference>
<dbReference type="GO" id="GO:0030866">
    <property type="term" value="P:cortical actin cytoskeleton organization"/>
    <property type="evidence" value="ECO:0007669"/>
    <property type="project" value="TreeGrafter"/>
</dbReference>
<feature type="domain" description="GBD/FH3" evidence="10">
    <location>
        <begin position="1"/>
        <end position="372"/>
    </location>
</feature>
<reference evidence="12" key="1">
    <citation type="submission" date="2025-08" db="UniProtKB">
        <authorList>
            <consortium name="Ensembl"/>
        </authorList>
    </citation>
    <scope>IDENTIFICATION</scope>
</reference>
<feature type="domain" description="FH2" evidence="11">
    <location>
        <begin position="807"/>
        <end position="1203"/>
    </location>
</feature>
<dbReference type="PANTHER" id="PTHR45920:SF3">
    <property type="entry name" value="FH1_FH2 DOMAIN-CONTAINING PROTEIN 3"/>
    <property type="match status" value="1"/>
</dbReference>
<dbReference type="GO" id="GO:0051015">
    <property type="term" value="F:actin filament binding"/>
    <property type="evidence" value="ECO:0007669"/>
    <property type="project" value="TreeGrafter"/>
</dbReference>
<feature type="region of interest" description="Disordered" evidence="8">
    <location>
        <begin position="522"/>
        <end position="575"/>
    </location>
</feature>
<feature type="compositionally biased region" description="Low complexity" evidence="8">
    <location>
        <begin position="551"/>
        <end position="561"/>
    </location>
</feature>
<dbReference type="SUPFAM" id="SSF101447">
    <property type="entry name" value="Formin homology 2 domain (FH2 domain)"/>
    <property type="match status" value="1"/>
</dbReference>
<keyword evidence="4" id="KW-0009">Actin-binding</keyword>